<dbReference type="Proteomes" id="UP000307943">
    <property type="component" value="Unassembled WGS sequence"/>
</dbReference>
<proteinExistence type="predicted"/>
<evidence type="ECO:0000259" key="3">
    <source>
        <dbReference type="Pfam" id="PF04909"/>
    </source>
</evidence>
<organism evidence="4 5">
    <name type="scientific">Paenibacillus hemerocallicola</name>
    <dbReference type="NCBI Taxonomy" id="1172614"/>
    <lineage>
        <taxon>Bacteria</taxon>
        <taxon>Bacillati</taxon>
        <taxon>Bacillota</taxon>
        <taxon>Bacilli</taxon>
        <taxon>Bacillales</taxon>
        <taxon>Paenibacillaceae</taxon>
        <taxon>Paenibacillus</taxon>
    </lineage>
</organism>
<keyword evidence="5" id="KW-1185">Reference proteome</keyword>
<feature type="compositionally biased region" description="Polar residues" evidence="2">
    <location>
        <begin position="19"/>
        <end position="33"/>
    </location>
</feature>
<dbReference type="InterPro" id="IPR032465">
    <property type="entry name" value="ACMSD"/>
</dbReference>
<sequence length="396" mass="45111">MKISPRTNKRRLGVERMESTQTPLSKSRTSKSGPSIIDCDIHASIPHDGLKAYLPRIYREQIETWGKRLPGQNQMYMNGGTNGSMQEHQPTRGGNDEDAYLNYMRANHIDKFNLAYGILTGSDYGVHTTPDTDYAAALCSASNDYVIERYLSRDSRLKGSVHIPKQDPILSAKEIDRVGSHPDMVQVIVSNGAERPYGNRRYEPIYEACVRNNLPFAIHVSMEGIGINHPPTGAGYVSYYAEYRAARTQIMMAHLASFIFEGVFVKYPDLKVIMVEAGMLWIAPYIWRLDQDWKALRHQTPWVKEPPSEYYRKHVKVTSQPLELPPQKELFMPMLEAISARDNLMFASDYPHWDFDSPLLAFPKIDEDIKRRIFYQNAADLYNLSSVKLAEGGVQA</sequence>
<accession>A0A5C4T0A3</accession>
<feature type="domain" description="Amidohydrolase-related" evidence="3">
    <location>
        <begin position="37"/>
        <end position="384"/>
    </location>
</feature>
<reference evidence="4 5" key="1">
    <citation type="submission" date="2019-05" db="EMBL/GenBank/DDBJ databases">
        <title>We sequenced the genome of Paenibacillus hemerocallicola KCTC 33185 for further insight into its adaptation and study the phylogeny of Paenibacillus.</title>
        <authorList>
            <person name="Narsing Rao M.P."/>
        </authorList>
    </citation>
    <scope>NUCLEOTIDE SEQUENCE [LARGE SCALE GENOMIC DNA]</scope>
    <source>
        <strain evidence="4 5">KCTC 33185</strain>
    </source>
</reference>
<evidence type="ECO:0000313" key="4">
    <source>
        <dbReference type="EMBL" id="TNJ62414.1"/>
    </source>
</evidence>
<keyword evidence="1" id="KW-0456">Lyase</keyword>
<dbReference type="GO" id="GO:0005737">
    <property type="term" value="C:cytoplasm"/>
    <property type="evidence" value="ECO:0007669"/>
    <property type="project" value="TreeGrafter"/>
</dbReference>
<evidence type="ECO:0000256" key="1">
    <source>
        <dbReference type="ARBA" id="ARBA00023239"/>
    </source>
</evidence>
<dbReference type="GO" id="GO:0016831">
    <property type="term" value="F:carboxy-lyase activity"/>
    <property type="evidence" value="ECO:0007669"/>
    <property type="project" value="InterPro"/>
</dbReference>
<dbReference type="EMBL" id="VDCQ01000059">
    <property type="protein sequence ID" value="TNJ62414.1"/>
    <property type="molecule type" value="Genomic_DNA"/>
</dbReference>
<dbReference type="Gene3D" id="3.20.20.140">
    <property type="entry name" value="Metal-dependent hydrolases"/>
    <property type="match status" value="1"/>
</dbReference>
<dbReference type="AlphaFoldDB" id="A0A5C4T0A3"/>
<evidence type="ECO:0000313" key="5">
    <source>
        <dbReference type="Proteomes" id="UP000307943"/>
    </source>
</evidence>
<dbReference type="GO" id="GO:0019748">
    <property type="term" value="P:secondary metabolic process"/>
    <property type="evidence" value="ECO:0007669"/>
    <property type="project" value="TreeGrafter"/>
</dbReference>
<feature type="region of interest" description="Disordered" evidence="2">
    <location>
        <begin position="1"/>
        <end position="35"/>
    </location>
</feature>
<dbReference type="Pfam" id="PF04909">
    <property type="entry name" value="Amidohydro_2"/>
    <property type="match status" value="1"/>
</dbReference>
<dbReference type="PANTHER" id="PTHR21240:SF28">
    <property type="entry name" value="ISO-OROTATE DECARBOXYLASE (EUROFUNG)"/>
    <property type="match status" value="1"/>
</dbReference>
<name>A0A5C4T0A3_9BACL</name>
<dbReference type="InterPro" id="IPR032466">
    <property type="entry name" value="Metal_Hydrolase"/>
</dbReference>
<gene>
    <name evidence="4" type="ORF">FE784_30575</name>
</gene>
<dbReference type="GO" id="GO:0016787">
    <property type="term" value="F:hydrolase activity"/>
    <property type="evidence" value="ECO:0007669"/>
    <property type="project" value="UniProtKB-KW"/>
</dbReference>
<protein>
    <submittedName>
        <fullName evidence="4">Amidohydrolase</fullName>
    </submittedName>
</protein>
<dbReference type="InterPro" id="IPR006680">
    <property type="entry name" value="Amidohydro-rel"/>
</dbReference>
<comment type="caution">
    <text evidence="4">The sequence shown here is derived from an EMBL/GenBank/DDBJ whole genome shotgun (WGS) entry which is preliminary data.</text>
</comment>
<dbReference type="PANTHER" id="PTHR21240">
    <property type="entry name" value="2-AMINO-3-CARBOXYLMUCONATE-6-SEMIALDEHYDE DECARBOXYLASE"/>
    <property type="match status" value="1"/>
</dbReference>
<dbReference type="SUPFAM" id="SSF51556">
    <property type="entry name" value="Metallo-dependent hydrolases"/>
    <property type="match status" value="1"/>
</dbReference>
<dbReference type="OrthoDB" id="9777673at2"/>
<evidence type="ECO:0000256" key="2">
    <source>
        <dbReference type="SAM" id="MobiDB-lite"/>
    </source>
</evidence>
<keyword evidence="4" id="KW-0378">Hydrolase</keyword>